<dbReference type="Proteomes" id="UP000237481">
    <property type="component" value="Unassembled WGS sequence"/>
</dbReference>
<accession>A0A2S4L1T2</accession>
<evidence type="ECO:0000313" key="2">
    <source>
        <dbReference type="EMBL" id="POR36385.1"/>
    </source>
</evidence>
<sequence length="62" mass="7170">MGTKEYKGPSKKRLYLHHPEPDTYLRRQRITRFIPPSPPPCEEPPAPCPVIEEPEPEPEPLP</sequence>
<name>A0A2S4L1T2_9HYPO</name>
<evidence type="ECO:0000313" key="3">
    <source>
        <dbReference type="Proteomes" id="UP000237481"/>
    </source>
</evidence>
<feature type="non-terminal residue" evidence="2">
    <location>
        <position position="62"/>
    </location>
</feature>
<reference evidence="2 3" key="1">
    <citation type="submission" date="2018-01" db="EMBL/GenBank/DDBJ databases">
        <title>Harnessing the power of phylogenomics to disentangle the directionality and signatures of interkingdom host jumping in the parasitic fungal genus Tolypocladium.</title>
        <authorList>
            <person name="Quandt C.A."/>
            <person name="Patterson W."/>
            <person name="Spatafora J.W."/>
        </authorList>
    </citation>
    <scope>NUCLEOTIDE SEQUENCE [LARGE SCALE GENOMIC DNA]</scope>
    <source>
        <strain evidence="2 3">NRBC 100945</strain>
    </source>
</reference>
<dbReference type="AlphaFoldDB" id="A0A2S4L1T2"/>
<feature type="compositionally biased region" description="Acidic residues" evidence="1">
    <location>
        <begin position="52"/>
        <end position="62"/>
    </location>
</feature>
<dbReference type="EMBL" id="PKSG01000328">
    <property type="protein sequence ID" value="POR36385.1"/>
    <property type="molecule type" value="Genomic_DNA"/>
</dbReference>
<dbReference type="STRING" id="94208.A0A2S4L1T2"/>
<proteinExistence type="predicted"/>
<evidence type="ECO:0000256" key="1">
    <source>
        <dbReference type="SAM" id="MobiDB-lite"/>
    </source>
</evidence>
<feature type="compositionally biased region" description="Pro residues" evidence="1">
    <location>
        <begin position="35"/>
        <end position="48"/>
    </location>
</feature>
<comment type="caution">
    <text evidence="2">The sequence shown here is derived from an EMBL/GenBank/DDBJ whole genome shotgun (WGS) entry which is preliminary data.</text>
</comment>
<gene>
    <name evidence="2" type="ORF">TPAR_03435</name>
</gene>
<keyword evidence="3" id="KW-1185">Reference proteome</keyword>
<protein>
    <submittedName>
        <fullName evidence="2">Uncharacterized protein</fullName>
    </submittedName>
</protein>
<feature type="region of interest" description="Disordered" evidence="1">
    <location>
        <begin position="33"/>
        <end position="62"/>
    </location>
</feature>
<dbReference type="OrthoDB" id="4928090at2759"/>
<organism evidence="2 3">
    <name type="scientific">Tolypocladium paradoxum</name>
    <dbReference type="NCBI Taxonomy" id="94208"/>
    <lineage>
        <taxon>Eukaryota</taxon>
        <taxon>Fungi</taxon>
        <taxon>Dikarya</taxon>
        <taxon>Ascomycota</taxon>
        <taxon>Pezizomycotina</taxon>
        <taxon>Sordariomycetes</taxon>
        <taxon>Hypocreomycetidae</taxon>
        <taxon>Hypocreales</taxon>
        <taxon>Ophiocordycipitaceae</taxon>
        <taxon>Tolypocladium</taxon>
    </lineage>
</organism>